<dbReference type="EC" id="3.5.1.25" evidence="11"/>
<evidence type="ECO:0000256" key="7">
    <source>
        <dbReference type="PIRSR" id="PIRSR038994-2"/>
    </source>
</evidence>
<feature type="domain" description="Amidohydrolase-related" evidence="9">
    <location>
        <begin position="52"/>
        <end position="363"/>
    </location>
</feature>
<gene>
    <name evidence="11" type="primary">nagA</name>
    <name evidence="11" type="ORF">FHE65_06075</name>
    <name evidence="10" type="ORF">FHE65_07980</name>
</gene>
<dbReference type="AlphaFoldDB" id="A0A5C4MSS7"/>
<comment type="cofactor">
    <cofactor evidence="8">
        <name>a divalent metal cation</name>
        <dbReference type="ChEBI" id="CHEBI:60240"/>
    </cofactor>
    <text evidence="8">Binds 1 divalent metal cation per subunit.</text>
</comment>
<dbReference type="Pfam" id="PF01979">
    <property type="entry name" value="Amidohydro_1"/>
    <property type="match status" value="1"/>
</dbReference>
<dbReference type="EMBL" id="VDFR01000028">
    <property type="protein sequence ID" value="TNC49082.1"/>
    <property type="molecule type" value="Genomic_DNA"/>
</dbReference>
<feature type="binding site" evidence="8">
    <location>
        <position position="215"/>
    </location>
    <ligand>
        <name>Zn(2+)</name>
        <dbReference type="ChEBI" id="CHEBI:29105"/>
    </ligand>
</feature>
<dbReference type="Gene3D" id="3.20.20.140">
    <property type="entry name" value="Metal-dependent hydrolases"/>
    <property type="match status" value="1"/>
</dbReference>
<organism evidence="11 12">
    <name type="scientific">Mumia zhuanghuii</name>
    <dbReference type="NCBI Taxonomy" id="2585211"/>
    <lineage>
        <taxon>Bacteria</taxon>
        <taxon>Bacillati</taxon>
        <taxon>Actinomycetota</taxon>
        <taxon>Actinomycetes</taxon>
        <taxon>Propionibacteriales</taxon>
        <taxon>Nocardioidaceae</taxon>
        <taxon>Mumia</taxon>
    </lineage>
</organism>
<feature type="binding site" evidence="8">
    <location>
        <position position="128"/>
    </location>
    <ligand>
        <name>Zn(2+)</name>
        <dbReference type="ChEBI" id="CHEBI:29105"/>
    </ligand>
</feature>
<evidence type="ECO:0000256" key="6">
    <source>
        <dbReference type="PIRSR" id="PIRSR038994-1"/>
    </source>
</evidence>
<comment type="caution">
    <text evidence="11">The sequence shown here is derived from an EMBL/GenBank/DDBJ whole genome shotgun (WGS) entry which is preliminary data.</text>
</comment>
<evidence type="ECO:0000256" key="5">
    <source>
        <dbReference type="PIRNR" id="PIRNR038994"/>
    </source>
</evidence>
<keyword evidence="2 8" id="KW-0479">Metal-binding</keyword>
<keyword evidence="4 5" id="KW-0119">Carbohydrate metabolism</keyword>
<dbReference type="Gene3D" id="2.30.40.10">
    <property type="entry name" value="Urease, subunit C, domain 1"/>
    <property type="match status" value="1"/>
</dbReference>
<dbReference type="SUPFAM" id="SSF51556">
    <property type="entry name" value="Metallo-dependent hydrolases"/>
    <property type="match status" value="1"/>
</dbReference>
<dbReference type="RefSeq" id="WP_139086425.1">
    <property type="nucleotide sequence ID" value="NZ_VDFR01000028.1"/>
</dbReference>
<feature type="binding site" evidence="8">
    <location>
        <position position="194"/>
    </location>
    <ligand>
        <name>Zn(2+)</name>
        <dbReference type="ChEBI" id="CHEBI:29105"/>
    </ligand>
</feature>
<feature type="binding site" evidence="7">
    <location>
        <position position="139"/>
    </location>
    <ligand>
        <name>substrate</name>
    </ligand>
</feature>
<dbReference type="GO" id="GO:0046872">
    <property type="term" value="F:metal ion binding"/>
    <property type="evidence" value="ECO:0007669"/>
    <property type="project" value="UniProtKB-KW"/>
</dbReference>
<protein>
    <submittedName>
        <fullName evidence="11">N-acetylglucosamine-6-phosphate deacetylase</fullName>
        <ecNumber evidence="11">3.5.1.25</ecNumber>
    </submittedName>
</protein>
<dbReference type="PIRSF" id="PIRSF038994">
    <property type="entry name" value="NagA"/>
    <property type="match status" value="1"/>
</dbReference>
<dbReference type="InterPro" id="IPR032466">
    <property type="entry name" value="Metal_Hydrolase"/>
</dbReference>
<dbReference type="InterPro" id="IPR006680">
    <property type="entry name" value="Amidohydro-rel"/>
</dbReference>
<dbReference type="SUPFAM" id="SSF51338">
    <property type="entry name" value="Composite domain of metallo-dependent hydrolases"/>
    <property type="match status" value="1"/>
</dbReference>
<dbReference type="GO" id="GO:0008448">
    <property type="term" value="F:N-acetylglucosamine-6-phosphate deacetylase activity"/>
    <property type="evidence" value="ECO:0007669"/>
    <property type="project" value="UniProtKB-EC"/>
</dbReference>
<sequence>MASPTVLPAHVDAERLVLPDGVVEHGWVEHRDGVVTAIGRNDAPVPGACPLLLPGFVDVHCHGGGGASFDGGLDAARAAARTHARHGTTAMLASLVSAPVDVLAEQVRGLAAAIRTGDLGPVRGIHLEGPFLSPEHRGAHDPQALTDPTEEAVATLVEAGGGLVRMMTLAPELHRGLEAVEQLVAAGVVAAVGHTDADYALAAEAFARGATVLTHASNAMLPIHHRAPGPIVAALDAPAVRLEVILDGVHLHDAWAYRLLVDAGSRGVLVTDAMAAADAADGSYDLGGLDVEVADGIARLADSGAIAGSTLTMDAAVRRALGVLEIDPVAVASAAALAPARTVGLPGGAITVGAPAHLVALDASYEVVGVLPEPTP</sequence>
<evidence type="ECO:0000256" key="4">
    <source>
        <dbReference type="ARBA" id="ARBA00023277"/>
    </source>
</evidence>
<feature type="binding site" evidence="7">
    <location>
        <position position="250"/>
    </location>
    <ligand>
        <name>substrate</name>
    </ligand>
</feature>
<evidence type="ECO:0000313" key="12">
    <source>
        <dbReference type="Proteomes" id="UP000306740"/>
    </source>
</evidence>
<dbReference type="PANTHER" id="PTHR11113">
    <property type="entry name" value="N-ACETYLGLUCOSAMINE-6-PHOSPHATE DEACETYLASE"/>
    <property type="match status" value="1"/>
</dbReference>
<dbReference type="Proteomes" id="UP000306740">
    <property type="component" value="Unassembled WGS sequence"/>
</dbReference>
<dbReference type="NCBIfam" id="TIGR00221">
    <property type="entry name" value="nagA"/>
    <property type="match status" value="1"/>
</dbReference>
<dbReference type="PANTHER" id="PTHR11113:SF14">
    <property type="entry name" value="N-ACETYLGLUCOSAMINE-6-PHOSPHATE DEACETYLASE"/>
    <property type="match status" value="1"/>
</dbReference>
<feature type="binding site" evidence="7">
    <location>
        <begin position="306"/>
        <end position="308"/>
    </location>
    <ligand>
        <name>substrate</name>
    </ligand>
</feature>
<feature type="active site" description="Proton donor/acceptor" evidence="6">
    <location>
        <position position="272"/>
    </location>
</feature>
<dbReference type="InterPro" id="IPR011059">
    <property type="entry name" value="Metal-dep_hydrolase_composite"/>
</dbReference>
<name>A0A5C4MSS7_9ACTN</name>
<evidence type="ECO:0000256" key="3">
    <source>
        <dbReference type="ARBA" id="ARBA00022801"/>
    </source>
</evidence>
<evidence type="ECO:0000256" key="1">
    <source>
        <dbReference type="ARBA" id="ARBA00010716"/>
    </source>
</evidence>
<evidence type="ECO:0000313" key="10">
    <source>
        <dbReference type="EMBL" id="TNC48058.1"/>
    </source>
</evidence>
<proteinExistence type="inferred from homology"/>
<keyword evidence="3 5" id="KW-0378">Hydrolase</keyword>
<evidence type="ECO:0000256" key="2">
    <source>
        <dbReference type="ARBA" id="ARBA00022723"/>
    </source>
</evidence>
<evidence type="ECO:0000256" key="8">
    <source>
        <dbReference type="PIRSR" id="PIRSR038994-3"/>
    </source>
</evidence>
<reference evidence="11 12" key="1">
    <citation type="submission" date="2019-05" db="EMBL/GenBank/DDBJ databases">
        <title>Mumia sp. nov., isolated from the intestinal contents of plateau pika (Ochotona curzoniae) in the Qinghai-Tibet plateau of China.</title>
        <authorList>
            <person name="Tian Z."/>
        </authorList>
    </citation>
    <scope>NUCLEOTIDE SEQUENCE [LARGE SCALE GENOMIC DNA]</scope>
    <source>
        <strain evidence="12">527</strain>
        <strain evidence="11">Z527</strain>
    </source>
</reference>
<comment type="similarity">
    <text evidence="1 5">Belongs to the metallo-dependent hydrolases superfamily. NagA family.</text>
</comment>
<evidence type="ECO:0000313" key="11">
    <source>
        <dbReference type="EMBL" id="TNC49082.1"/>
    </source>
</evidence>
<dbReference type="EMBL" id="VDFR01000039">
    <property type="protein sequence ID" value="TNC48058.1"/>
    <property type="molecule type" value="Genomic_DNA"/>
</dbReference>
<dbReference type="GO" id="GO:0006046">
    <property type="term" value="P:N-acetylglucosamine catabolic process"/>
    <property type="evidence" value="ECO:0007669"/>
    <property type="project" value="TreeGrafter"/>
</dbReference>
<dbReference type="OrthoDB" id="9776488at2"/>
<feature type="binding site" evidence="7">
    <location>
        <position position="226"/>
    </location>
    <ligand>
        <name>substrate</name>
    </ligand>
</feature>
<feature type="binding site" evidence="7">
    <location>
        <begin position="218"/>
        <end position="219"/>
    </location>
    <ligand>
        <name>substrate</name>
    </ligand>
</feature>
<accession>A0A5C4MSS7</accession>
<dbReference type="InterPro" id="IPR003764">
    <property type="entry name" value="GlcNAc_6-P_deAcase"/>
</dbReference>
<evidence type="ECO:0000259" key="9">
    <source>
        <dbReference type="Pfam" id="PF01979"/>
    </source>
</evidence>